<keyword evidence="3" id="KW-1185">Reference proteome</keyword>
<reference evidence="2 3" key="1">
    <citation type="submission" date="2017-04" db="EMBL/GenBank/DDBJ databases">
        <title>Genome Sequence of the Model Brown-Rot Fungus Postia placenta SB12.</title>
        <authorList>
            <consortium name="DOE Joint Genome Institute"/>
            <person name="Gaskell J."/>
            <person name="Kersten P."/>
            <person name="Larrondo L.F."/>
            <person name="Canessa P."/>
            <person name="Martinez D."/>
            <person name="Hibbett D."/>
            <person name="Schmoll M."/>
            <person name="Kubicek C.P."/>
            <person name="Martinez A.T."/>
            <person name="Yadav J."/>
            <person name="Master E."/>
            <person name="Magnuson J.K."/>
            <person name="James T."/>
            <person name="Yaver D."/>
            <person name="Berka R."/>
            <person name="Labutti K."/>
            <person name="Lipzen A."/>
            <person name="Aerts A."/>
            <person name="Barry K."/>
            <person name="Henrissat B."/>
            <person name="Blanchette R."/>
            <person name="Grigoriev I."/>
            <person name="Cullen D."/>
        </authorList>
    </citation>
    <scope>NUCLEOTIDE SEQUENCE [LARGE SCALE GENOMIC DNA]</scope>
    <source>
        <strain evidence="2 3">MAD-698-R-SB12</strain>
    </source>
</reference>
<feature type="transmembrane region" description="Helical" evidence="1">
    <location>
        <begin position="12"/>
        <end position="31"/>
    </location>
</feature>
<dbReference type="EMBL" id="KZ110593">
    <property type="protein sequence ID" value="OSX64821.1"/>
    <property type="molecule type" value="Genomic_DNA"/>
</dbReference>
<dbReference type="Proteomes" id="UP000194127">
    <property type="component" value="Unassembled WGS sequence"/>
</dbReference>
<protein>
    <submittedName>
        <fullName evidence="2">Uncharacterized protein</fullName>
    </submittedName>
</protein>
<gene>
    <name evidence="2" type="ORF">POSPLADRAFT_1133596</name>
</gene>
<dbReference type="OrthoDB" id="5570013at2759"/>
<evidence type="ECO:0000313" key="3">
    <source>
        <dbReference type="Proteomes" id="UP000194127"/>
    </source>
</evidence>
<accession>A0A1X6N876</accession>
<evidence type="ECO:0000313" key="2">
    <source>
        <dbReference type="EMBL" id="OSX64821.1"/>
    </source>
</evidence>
<dbReference type="AlphaFoldDB" id="A0A1X6N876"/>
<keyword evidence="1" id="KW-0812">Transmembrane</keyword>
<dbReference type="RefSeq" id="XP_024341615.1">
    <property type="nucleotide sequence ID" value="XM_024484368.1"/>
</dbReference>
<name>A0A1X6N876_9APHY</name>
<sequence length="443" mass="48299">MTFHKKTGWLRYLWYAFLFASLSTVIIVALVKHAHKNKHQGVGWSKSNRPKDSGFCDSALWTHDPDGVPPIDAFRHVSQASFEFPVSAHLVFTAEGEPALAHGTIEIDDSGEAGADTVNVDITAYSNNLRDLLDETKACQLTPTKNPVHGVGIYTNKHRPNFAYSYQRMVTWHIKVRLPAPSGRSPINITGLSTHMPMFVHHIGDIARSVHFTALSSNSFAVPISVQSLAAERVTVETMDGTITGTFNASRSLSLFTTNAPLKVDVGMLSSRDDGLFSTDLSIQTMNGNVTVSMHDNVYANCVLCKGPSLRTSACMPRQLPARGGVFEVGLKTSNSSLTIAMLDAPPDHILRMNAQTWGASANVVLPKTYEGEYHLRSPPMDSPAIHVADLEDPAGRGRRRVVEKHNVKGVIGGTIQWLPSIRNTHSGVVNIWASKLGMSLSL</sequence>
<keyword evidence="1" id="KW-0472">Membrane</keyword>
<keyword evidence="1" id="KW-1133">Transmembrane helix</keyword>
<dbReference type="GeneID" id="36329317"/>
<proteinExistence type="predicted"/>
<evidence type="ECO:0000256" key="1">
    <source>
        <dbReference type="SAM" id="Phobius"/>
    </source>
</evidence>
<dbReference type="STRING" id="670580.A0A1X6N876"/>
<organism evidence="2 3">
    <name type="scientific">Postia placenta MAD-698-R-SB12</name>
    <dbReference type="NCBI Taxonomy" id="670580"/>
    <lineage>
        <taxon>Eukaryota</taxon>
        <taxon>Fungi</taxon>
        <taxon>Dikarya</taxon>
        <taxon>Basidiomycota</taxon>
        <taxon>Agaricomycotina</taxon>
        <taxon>Agaricomycetes</taxon>
        <taxon>Polyporales</taxon>
        <taxon>Adustoporiaceae</taxon>
        <taxon>Rhodonia</taxon>
    </lineage>
</organism>